<organism evidence="1">
    <name type="scientific">marine sediment metagenome</name>
    <dbReference type="NCBI Taxonomy" id="412755"/>
    <lineage>
        <taxon>unclassified sequences</taxon>
        <taxon>metagenomes</taxon>
        <taxon>ecological metagenomes</taxon>
    </lineage>
</organism>
<accession>X1NXD2</accession>
<sequence length="42" mass="4447">MVEKVCQGVVVEVLTPADAPKGVRAKALALDKVKARDAKDKV</sequence>
<comment type="caution">
    <text evidence="1">The sequence shown here is derived from an EMBL/GenBank/DDBJ whole genome shotgun (WGS) entry which is preliminary data.</text>
</comment>
<proteinExistence type="predicted"/>
<gene>
    <name evidence="1" type="ORF">S06H3_25682</name>
</gene>
<evidence type="ECO:0000313" key="1">
    <source>
        <dbReference type="EMBL" id="GAI23324.1"/>
    </source>
</evidence>
<reference evidence="1" key="1">
    <citation type="journal article" date="2014" name="Front. Microbiol.">
        <title>High frequency of phylogenetically diverse reductive dehalogenase-homologous genes in deep subseafloor sedimentary metagenomes.</title>
        <authorList>
            <person name="Kawai M."/>
            <person name="Futagami T."/>
            <person name="Toyoda A."/>
            <person name="Takaki Y."/>
            <person name="Nishi S."/>
            <person name="Hori S."/>
            <person name="Arai W."/>
            <person name="Tsubouchi T."/>
            <person name="Morono Y."/>
            <person name="Uchiyama I."/>
            <person name="Ito T."/>
            <person name="Fujiyama A."/>
            <person name="Inagaki F."/>
            <person name="Takami H."/>
        </authorList>
    </citation>
    <scope>NUCLEOTIDE SEQUENCE</scope>
    <source>
        <strain evidence="1">Expedition CK06-06</strain>
    </source>
</reference>
<dbReference type="EMBL" id="BARV01014800">
    <property type="protein sequence ID" value="GAI23324.1"/>
    <property type="molecule type" value="Genomic_DNA"/>
</dbReference>
<protein>
    <submittedName>
        <fullName evidence="1">Uncharacterized protein</fullName>
    </submittedName>
</protein>
<dbReference type="AlphaFoldDB" id="X1NXD2"/>
<name>X1NXD2_9ZZZZ</name>